<evidence type="ECO:0008006" key="3">
    <source>
        <dbReference type="Google" id="ProtNLM"/>
    </source>
</evidence>
<evidence type="ECO:0000313" key="2">
    <source>
        <dbReference type="Proteomes" id="UP000176629"/>
    </source>
</evidence>
<accession>A0A1F6XJF2</accession>
<organism evidence="1 2">
    <name type="scientific">Candidatus Nomurabacteria bacterium RIFCSPLOWO2_01_FULL_40_18</name>
    <dbReference type="NCBI Taxonomy" id="1801773"/>
    <lineage>
        <taxon>Bacteria</taxon>
        <taxon>Candidatus Nomuraibacteriota</taxon>
    </lineage>
</organism>
<dbReference type="Proteomes" id="UP000176629">
    <property type="component" value="Unassembled WGS sequence"/>
</dbReference>
<name>A0A1F6XJF2_9BACT</name>
<gene>
    <name evidence="1" type="ORF">A3A03_01480</name>
</gene>
<dbReference type="STRING" id="1801773.A3A03_01480"/>
<dbReference type="EMBL" id="MFUX01000028">
    <property type="protein sequence ID" value="OGI94273.1"/>
    <property type="molecule type" value="Genomic_DNA"/>
</dbReference>
<evidence type="ECO:0000313" key="1">
    <source>
        <dbReference type="EMBL" id="OGI94273.1"/>
    </source>
</evidence>
<proteinExistence type="predicted"/>
<reference evidence="1 2" key="1">
    <citation type="journal article" date="2016" name="Nat. Commun.">
        <title>Thousands of microbial genomes shed light on interconnected biogeochemical processes in an aquifer system.</title>
        <authorList>
            <person name="Anantharaman K."/>
            <person name="Brown C.T."/>
            <person name="Hug L.A."/>
            <person name="Sharon I."/>
            <person name="Castelle C.J."/>
            <person name="Probst A.J."/>
            <person name="Thomas B.C."/>
            <person name="Singh A."/>
            <person name="Wilkins M.J."/>
            <person name="Karaoz U."/>
            <person name="Brodie E.L."/>
            <person name="Williams K.H."/>
            <person name="Hubbard S.S."/>
            <person name="Banfield J.F."/>
        </authorList>
    </citation>
    <scope>NUCLEOTIDE SEQUENCE [LARGE SCALE GENOMIC DNA]</scope>
</reference>
<dbReference type="AlphaFoldDB" id="A0A1F6XJF2"/>
<protein>
    <recommendedName>
        <fullName evidence="3">Transcriptional regulator</fullName>
    </recommendedName>
</protein>
<sequence length="203" mass="23355">METLEKIFGGADKVKTMRLFLFNPQTSFDISDIARRTKITNTRARTETKNLEKIGLIKKRILSKGINGSKKKIAIKKKVQGWMLDEKFSFLHSLQDFLINITSAQYQEIVERIKRVGLVKLIILSGVFIQDNESRVDILIVGDKIKKSTVANVVSDIESRVGKEIKYACFETSDFLYRLGMCDKLIRDILDYPHKKLINKLEI</sequence>
<comment type="caution">
    <text evidence="1">The sequence shown here is derived from an EMBL/GenBank/DDBJ whole genome shotgun (WGS) entry which is preliminary data.</text>
</comment>